<gene>
    <name evidence="2" type="ORF">BN2614_LOCUS2</name>
</gene>
<evidence type="ECO:0000256" key="1">
    <source>
        <dbReference type="SAM" id="MobiDB-lite"/>
    </source>
</evidence>
<name>A0A9X9LN32_GULGU</name>
<feature type="region of interest" description="Disordered" evidence="1">
    <location>
        <begin position="1"/>
        <end position="44"/>
    </location>
</feature>
<dbReference type="AlphaFoldDB" id="A0A9X9LN32"/>
<protein>
    <submittedName>
        <fullName evidence="2">Uncharacterized protein</fullName>
    </submittedName>
</protein>
<proteinExistence type="predicted"/>
<organism evidence="2 3">
    <name type="scientific">Gulo gulo</name>
    <name type="common">Wolverine</name>
    <name type="synonym">Gluton</name>
    <dbReference type="NCBI Taxonomy" id="48420"/>
    <lineage>
        <taxon>Eukaryota</taxon>
        <taxon>Metazoa</taxon>
        <taxon>Chordata</taxon>
        <taxon>Craniata</taxon>
        <taxon>Vertebrata</taxon>
        <taxon>Euteleostomi</taxon>
        <taxon>Mammalia</taxon>
        <taxon>Eutheria</taxon>
        <taxon>Laurasiatheria</taxon>
        <taxon>Carnivora</taxon>
        <taxon>Caniformia</taxon>
        <taxon>Musteloidea</taxon>
        <taxon>Mustelidae</taxon>
        <taxon>Guloninae</taxon>
        <taxon>Gulo</taxon>
    </lineage>
</organism>
<evidence type="ECO:0000313" key="3">
    <source>
        <dbReference type="Proteomes" id="UP000269945"/>
    </source>
</evidence>
<comment type="caution">
    <text evidence="2">The sequence shown here is derived from an EMBL/GenBank/DDBJ whole genome shotgun (WGS) entry which is preliminary data.</text>
</comment>
<evidence type="ECO:0000313" key="2">
    <source>
        <dbReference type="EMBL" id="VCW77169.1"/>
    </source>
</evidence>
<feature type="compositionally biased region" description="Basic residues" evidence="1">
    <location>
        <begin position="21"/>
        <end position="41"/>
    </location>
</feature>
<dbReference type="Proteomes" id="UP000269945">
    <property type="component" value="Unassembled WGS sequence"/>
</dbReference>
<reference evidence="2 3" key="1">
    <citation type="submission" date="2018-10" db="EMBL/GenBank/DDBJ databases">
        <authorList>
            <person name="Ekblom R."/>
            <person name="Jareborg N."/>
        </authorList>
    </citation>
    <scope>NUCLEOTIDE SEQUENCE [LARGE SCALE GENOMIC DNA]</scope>
    <source>
        <tissue evidence="2">Muscle</tissue>
    </source>
</reference>
<sequence>HILGPEINQTTSDPGPNQNRNPKRKQKKTSPHPTNRKQKLSGHRDLIIPGLTFGEICFATTDPQDFSSLLYVPTSLSQPPILEEEER</sequence>
<accession>A0A9X9LN32</accession>
<feature type="non-terminal residue" evidence="2">
    <location>
        <position position="87"/>
    </location>
</feature>
<keyword evidence="3" id="KW-1185">Reference proteome</keyword>
<dbReference type="EMBL" id="CYRY02008488">
    <property type="protein sequence ID" value="VCW77169.1"/>
    <property type="molecule type" value="Genomic_DNA"/>
</dbReference>